<evidence type="ECO:0000313" key="5">
    <source>
        <dbReference type="Proteomes" id="UP000664132"/>
    </source>
</evidence>
<dbReference type="InterPro" id="IPR007219">
    <property type="entry name" value="XnlR_reg_dom"/>
</dbReference>
<dbReference type="SMART" id="SM00906">
    <property type="entry name" value="Fungal_trans"/>
    <property type="match status" value="1"/>
</dbReference>
<gene>
    <name evidence="4" type="ORF">IFR04_001611</name>
</gene>
<dbReference type="GO" id="GO:0008270">
    <property type="term" value="F:zinc ion binding"/>
    <property type="evidence" value="ECO:0007669"/>
    <property type="project" value="InterPro"/>
</dbReference>
<dbReference type="PANTHER" id="PTHR31668">
    <property type="entry name" value="GLUCOSE TRANSPORT TRANSCRIPTION REGULATOR RGT1-RELATED-RELATED"/>
    <property type="match status" value="1"/>
</dbReference>
<proteinExistence type="predicted"/>
<evidence type="ECO:0000256" key="1">
    <source>
        <dbReference type="ARBA" id="ARBA00023242"/>
    </source>
</evidence>
<comment type="caution">
    <text evidence="4">The sequence shown here is derived from an EMBL/GenBank/DDBJ whole genome shotgun (WGS) entry which is preliminary data.</text>
</comment>
<sequence>MEHGPPCTMCRERLSTCTFTNGPGRRTRPNKSRLPEGSAQSRRDLIQSTGVDLNLINSAHQAEFDATRRSSVSARQPEYRNPQDIQHEDFNDRLDLNMDNLLDMFSYDVQESSNFAFLGSPDLGSDLARPDLPGSSPPVQASPNSSAQESNSTRNDSSLGNHLHSPIPESSLVLPRTSVPVSIENISGASSRFIGFTGELDLYLLRHRRYDVDNQSQSQHTNIVYRRMNQQPCLRGRGPTEGDTLPPQVFSIMDDTHTRNAEPRADQKLLLDNEQTLRDLISDDIAQHLIRLYYRFVDPYFPILSRAECPPDGSASRTLSVSLLAAICATAIPFIIYDDDLCVQLPRAPSVTQLFRISWLAITQELHTPRLSTIQACLLMLQRHPTDLYVADSPFQWTLMSITVAAAQNLGLNRDPTDWTAIPFWERRLRKRLWWAVWVMEKFTALGQGMPTHLVALNCDVDLLTAEDFEDDQSKISEGDGTRSHFFHLMMLTIVLNDIVELYYTVQSVKKTANNFQLSLDLAKQARAKLKDWIEQLPPNLRTARKDSANAKLAGGLAPTIHQLDGNCSLRLAYITTQMTLFRALLRPISSSSALSSHEINQQGFGGAHAVVTGAIACVKELVEFVESLTGVEWDAFWHSCKSSTYFF</sequence>
<dbReference type="GO" id="GO:0005634">
    <property type="term" value="C:nucleus"/>
    <property type="evidence" value="ECO:0007669"/>
    <property type="project" value="TreeGrafter"/>
</dbReference>
<feature type="domain" description="Xylanolytic transcriptional activator regulatory" evidence="3">
    <location>
        <begin position="396"/>
        <end position="470"/>
    </location>
</feature>
<feature type="compositionally biased region" description="Polar residues" evidence="2">
    <location>
        <begin position="137"/>
        <end position="160"/>
    </location>
</feature>
<dbReference type="EMBL" id="JAFJYH010000012">
    <property type="protein sequence ID" value="KAG4425244.1"/>
    <property type="molecule type" value="Genomic_DNA"/>
</dbReference>
<name>A0A8H8BVI6_9HELO</name>
<dbReference type="AlphaFoldDB" id="A0A8H8BVI6"/>
<protein>
    <recommendedName>
        <fullName evidence="3">Xylanolytic transcriptional activator regulatory domain-containing protein</fullName>
    </recommendedName>
</protein>
<keyword evidence="5" id="KW-1185">Reference proteome</keyword>
<feature type="region of interest" description="Disordered" evidence="2">
    <location>
        <begin position="20"/>
        <end position="42"/>
    </location>
</feature>
<evidence type="ECO:0000256" key="2">
    <source>
        <dbReference type="SAM" id="MobiDB-lite"/>
    </source>
</evidence>
<reference evidence="4" key="1">
    <citation type="submission" date="2021-02" db="EMBL/GenBank/DDBJ databases">
        <title>Genome sequence Cadophora malorum strain M34.</title>
        <authorList>
            <person name="Stefanovic E."/>
            <person name="Vu D."/>
            <person name="Scully C."/>
            <person name="Dijksterhuis J."/>
            <person name="Roader J."/>
            <person name="Houbraken J."/>
        </authorList>
    </citation>
    <scope>NUCLEOTIDE SEQUENCE</scope>
    <source>
        <strain evidence="4">M34</strain>
    </source>
</reference>
<feature type="region of interest" description="Disordered" evidence="2">
    <location>
        <begin position="126"/>
        <end position="171"/>
    </location>
</feature>
<dbReference type="GO" id="GO:0001080">
    <property type="term" value="P:nitrogen catabolite activation of transcription from RNA polymerase II promoter"/>
    <property type="evidence" value="ECO:0007669"/>
    <property type="project" value="TreeGrafter"/>
</dbReference>
<keyword evidence="1" id="KW-0539">Nucleus</keyword>
<feature type="region of interest" description="Disordered" evidence="2">
    <location>
        <begin position="63"/>
        <end position="90"/>
    </location>
</feature>
<accession>A0A8H8BVI6</accession>
<evidence type="ECO:0000259" key="3">
    <source>
        <dbReference type="SMART" id="SM00906"/>
    </source>
</evidence>
<evidence type="ECO:0000313" key="4">
    <source>
        <dbReference type="EMBL" id="KAG4425244.1"/>
    </source>
</evidence>
<dbReference type="GO" id="GO:0006351">
    <property type="term" value="P:DNA-templated transcription"/>
    <property type="evidence" value="ECO:0007669"/>
    <property type="project" value="InterPro"/>
</dbReference>
<dbReference type="Proteomes" id="UP000664132">
    <property type="component" value="Unassembled WGS sequence"/>
</dbReference>
<dbReference type="GO" id="GO:0003677">
    <property type="term" value="F:DNA binding"/>
    <property type="evidence" value="ECO:0007669"/>
    <property type="project" value="InterPro"/>
</dbReference>
<organism evidence="4 5">
    <name type="scientific">Cadophora malorum</name>
    <dbReference type="NCBI Taxonomy" id="108018"/>
    <lineage>
        <taxon>Eukaryota</taxon>
        <taxon>Fungi</taxon>
        <taxon>Dikarya</taxon>
        <taxon>Ascomycota</taxon>
        <taxon>Pezizomycotina</taxon>
        <taxon>Leotiomycetes</taxon>
        <taxon>Helotiales</taxon>
        <taxon>Ploettnerulaceae</taxon>
        <taxon>Cadophora</taxon>
    </lineage>
</organism>
<dbReference type="CDD" id="cd12148">
    <property type="entry name" value="fungal_TF_MHR"/>
    <property type="match status" value="1"/>
</dbReference>
<dbReference type="PANTHER" id="PTHR31668:SF4">
    <property type="entry name" value="TRANSCRIPTIONAL ACTIVATOR PROTEIN DAL81"/>
    <property type="match status" value="1"/>
</dbReference>
<dbReference type="InterPro" id="IPR050797">
    <property type="entry name" value="Carb_Metab_Trans_Reg"/>
</dbReference>
<dbReference type="OrthoDB" id="408631at2759"/>
<dbReference type="Pfam" id="PF04082">
    <property type="entry name" value="Fungal_trans"/>
    <property type="match status" value="1"/>
</dbReference>